<feature type="transmembrane region" description="Helical" evidence="1">
    <location>
        <begin position="69"/>
        <end position="86"/>
    </location>
</feature>
<dbReference type="OrthoDB" id="1368281at2"/>
<accession>A0A4Q9FSB3</accession>
<dbReference type="Proteomes" id="UP000292372">
    <property type="component" value="Unassembled WGS sequence"/>
</dbReference>
<keyword evidence="1" id="KW-0812">Transmembrane</keyword>
<dbReference type="RefSeq" id="WP_130935353.1">
    <property type="nucleotide sequence ID" value="NZ_BMEE01000001.1"/>
</dbReference>
<keyword evidence="1" id="KW-0472">Membrane</keyword>
<organism evidence="2 3">
    <name type="scientific">Hyunsoonleella pacifica</name>
    <dbReference type="NCBI Taxonomy" id="1080224"/>
    <lineage>
        <taxon>Bacteria</taxon>
        <taxon>Pseudomonadati</taxon>
        <taxon>Bacteroidota</taxon>
        <taxon>Flavobacteriia</taxon>
        <taxon>Flavobacteriales</taxon>
        <taxon>Flavobacteriaceae</taxon>
    </lineage>
</organism>
<gene>
    <name evidence="2" type="ORF">EYD46_01875</name>
</gene>
<comment type="caution">
    <text evidence="2">The sequence shown here is derived from an EMBL/GenBank/DDBJ whole genome shotgun (WGS) entry which is preliminary data.</text>
</comment>
<proteinExistence type="predicted"/>
<dbReference type="EMBL" id="SIRS01000001">
    <property type="protein sequence ID" value="TBN18837.1"/>
    <property type="molecule type" value="Genomic_DNA"/>
</dbReference>
<keyword evidence="3" id="KW-1185">Reference proteome</keyword>
<reference evidence="2 3" key="1">
    <citation type="journal article" date="2015" name="Int. J. Syst. Evol. Microbiol.">
        <title>Hyunsoonleella pacifica sp. nov., isolated from seawater of South Pacific Gyre.</title>
        <authorList>
            <person name="Gao X."/>
            <person name="Zhang Z."/>
            <person name="Dai X."/>
            <person name="Zhang X.H."/>
        </authorList>
    </citation>
    <scope>NUCLEOTIDE SEQUENCE [LARGE SCALE GENOMIC DNA]</scope>
    <source>
        <strain evidence="2 3">SW033</strain>
    </source>
</reference>
<evidence type="ECO:0000256" key="1">
    <source>
        <dbReference type="SAM" id="Phobius"/>
    </source>
</evidence>
<keyword evidence="1" id="KW-1133">Transmembrane helix</keyword>
<sequence>MRRIIRKSDLADYEFKSLDSKNLRVNPDNHLDKVAKLVPAEIVGAFLAVDNLILSQLSNGTDTLHKSEITYWVVFFILLVATPFYVKRAISSEFKLLKSQIFVSTLAFVFWVYAIGGPFKLTDIHDYLFAGLGLILFSVISPLLIPKK</sequence>
<dbReference type="AlphaFoldDB" id="A0A4Q9FSB3"/>
<feature type="transmembrane region" description="Helical" evidence="1">
    <location>
        <begin position="127"/>
        <end position="145"/>
    </location>
</feature>
<feature type="transmembrane region" description="Helical" evidence="1">
    <location>
        <begin position="98"/>
        <end position="115"/>
    </location>
</feature>
<protein>
    <submittedName>
        <fullName evidence="2">Uncharacterized protein</fullName>
    </submittedName>
</protein>
<evidence type="ECO:0000313" key="3">
    <source>
        <dbReference type="Proteomes" id="UP000292372"/>
    </source>
</evidence>
<evidence type="ECO:0000313" key="2">
    <source>
        <dbReference type="EMBL" id="TBN18837.1"/>
    </source>
</evidence>
<name>A0A4Q9FSB3_9FLAO</name>